<dbReference type="InterPro" id="IPR003593">
    <property type="entry name" value="AAA+_ATPase"/>
</dbReference>
<evidence type="ECO:0000256" key="6">
    <source>
        <dbReference type="ARBA" id="ARBA00022807"/>
    </source>
</evidence>
<keyword evidence="3" id="KW-1003">Cell membrane</keyword>
<evidence type="ECO:0000313" key="14">
    <source>
        <dbReference type="Proteomes" id="UP000027931"/>
    </source>
</evidence>
<dbReference type="Gene3D" id="3.40.50.300">
    <property type="entry name" value="P-loop containing nucleotide triphosphate hydrolases"/>
    <property type="match status" value="1"/>
</dbReference>
<dbReference type="GO" id="GO:0005524">
    <property type="term" value="F:ATP binding"/>
    <property type="evidence" value="ECO:0007669"/>
    <property type="project" value="UniProtKB-KW"/>
</dbReference>
<feature type="transmembrane region" description="Helical" evidence="10">
    <location>
        <begin position="137"/>
        <end position="154"/>
    </location>
</feature>
<dbReference type="Pfam" id="PF00664">
    <property type="entry name" value="ABC_membrane"/>
    <property type="match status" value="1"/>
</dbReference>
<feature type="transmembrane region" description="Helical" evidence="10">
    <location>
        <begin position="21"/>
        <end position="42"/>
    </location>
</feature>
<dbReference type="GO" id="GO:0004386">
    <property type="term" value="F:helicase activity"/>
    <property type="evidence" value="ECO:0007669"/>
    <property type="project" value="UniProtKB-KW"/>
</dbReference>
<proteinExistence type="predicted"/>
<feature type="transmembrane region" description="Helical" evidence="10">
    <location>
        <begin position="160"/>
        <end position="178"/>
    </location>
</feature>
<dbReference type="GO" id="GO:0005886">
    <property type="term" value="C:plasma membrane"/>
    <property type="evidence" value="ECO:0007669"/>
    <property type="project" value="UniProtKB-SubCell"/>
</dbReference>
<accession>A0A074LKC0</accession>
<dbReference type="InterPro" id="IPR036640">
    <property type="entry name" value="ABC1_TM_sf"/>
</dbReference>
<keyword evidence="6" id="KW-0645">Protease</keyword>
<sequence>MSFQEYRKMLGQYLLPHRGKVLLLFLVILMGSGLQLVNPQILRFFIDTATSGSGQVNSLINAALLFIGVAILTQGLTVLVTYLGDTLAWTVSNTMRGDLFAHSMRLDLKFHNNHTPGRMIERIDGDVNVLSNFFSQFGVRIVSNFLMLLGMLVFLTYTNWGIGLTFIAFTGVVMFMLGKIRFFATPFWTESRETSAKLFGFLEERLSGVEEVRANGAVAYVMRRLHELNRLRLHKDRRAFLAAGVTWSTTIGMFSLGTALSLALGAMLYANGTLSLGTVYLIYAYVNMLRAPIEQISQQLQDLQKASASIRRTSELLGTKSALVERSGRSIADGALQVDLDNVSFGYSEEERVLHNVTLTLAPGKVLGVLGRTGSGKSTMARLLMRFYDVNEGGVRLNGVDVRDASLSEVRKRVVMVTQDVQLFSGTIRDNLTFFDPAITDERILQAFTELELLEWYQALPEGLDTRLGPSGGGFSAGEGQLLAFARVFLADPALVILDEASSRLDPATEQLLTRTVSKLMENRTGIIIAHRLATLQQVDDILILEDGRIVQHGEREVLAHDPESRFYQLLRQGMEGVLV</sequence>
<dbReference type="FunFam" id="3.40.50.300:FF:000299">
    <property type="entry name" value="ABC transporter ATP-binding protein/permease"/>
    <property type="match status" value="1"/>
</dbReference>
<evidence type="ECO:0000256" key="4">
    <source>
        <dbReference type="ARBA" id="ARBA00022692"/>
    </source>
</evidence>
<evidence type="ECO:0000256" key="8">
    <source>
        <dbReference type="ARBA" id="ARBA00022989"/>
    </source>
</evidence>
<keyword evidence="7" id="KW-0067">ATP-binding</keyword>
<dbReference type="SMART" id="SM00382">
    <property type="entry name" value="AAA"/>
    <property type="match status" value="1"/>
</dbReference>
<evidence type="ECO:0000256" key="10">
    <source>
        <dbReference type="SAM" id="Phobius"/>
    </source>
</evidence>
<evidence type="ECO:0000259" key="11">
    <source>
        <dbReference type="PROSITE" id="PS50893"/>
    </source>
</evidence>
<keyword evidence="5" id="KW-0547">Nucleotide-binding</keyword>
<evidence type="ECO:0000256" key="5">
    <source>
        <dbReference type="ARBA" id="ARBA00022741"/>
    </source>
</evidence>
<dbReference type="EMBL" id="JMIR01000020">
    <property type="protein sequence ID" value="KEO82581.1"/>
    <property type="molecule type" value="Genomic_DNA"/>
</dbReference>
<reference evidence="13 14" key="1">
    <citation type="journal article" date="2013" name="Int. J. Syst. Evol. Microbiol.">
        <title>Tumebacillus flagellatus sp. nov., an alpha-amylase/pullulanase-producing bacterium isolated from cassava wastewater.</title>
        <authorList>
            <person name="Wang Q."/>
            <person name="Xie N."/>
            <person name="Qin Y."/>
            <person name="Shen N."/>
            <person name="Zhu J."/>
            <person name="Mi H."/>
            <person name="Huang R."/>
        </authorList>
    </citation>
    <scope>NUCLEOTIDE SEQUENCE [LARGE SCALE GENOMIC DNA]</scope>
    <source>
        <strain evidence="13 14">GST4</strain>
    </source>
</reference>
<feature type="domain" description="ABC transporter" evidence="11">
    <location>
        <begin position="338"/>
        <end position="572"/>
    </location>
</feature>
<dbReference type="eggNOG" id="COG1132">
    <property type="taxonomic scope" value="Bacteria"/>
</dbReference>
<dbReference type="SUPFAM" id="SSF90123">
    <property type="entry name" value="ABC transporter transmembrane region"/>
    <property type="match status" value="1"/>
</dbReference>
<organism evidence="13 14">
    <name type="scientific">Tumebacillus flagellatus</name>
    <dbReference type="NCBI Taxonomy" id="1157490"/>
    <lineage>
        <taxon>Bacteria</taxon>
        <taxon>Bacillati</taxon>
        <taxon>Bacillota</taxon>
        <taxon>Bacilli</taxon>
        <taxon>Bacillales</taxon>
        <taxon>Alicyclobacillaceae</taxon>
        <taxon>Tumebacillus</taxon>
    </lineage>
</organism>
<keyword evidence="4 10" id="KW-0812">Transmembrane</keyword>
<feature type="domain" description="ABC transmembrane type-1" evidence="12">
    <location>
        <begin position="22"/>
        <end position="305"/>
    </location>
</feature>
<evidence type="ECO:0000259" key="12">
    <source>
        <dbReference type="PROSITE" id="PS50929"/>
    </source>
</evidence>
<dbReference type="GO" id="GO:0008234">
    <property type="term" value="F:cysteine-type peptidase activity"/>
    <property type="evidence" value="ECO:0007669"/>
    <property type="project" value="UniProtKB-KW"/>
</dbReference>
<dbReference type="InterPro" id="IPR011527">
    <property type="entry name" value="ABC1_TM_dom"/>
</dbReference>
<evidence type="ECO:0000256" key="9">
    <source>
        <dbReference type="ARBA" id="ARBA00023136"/>
    </source>
</evidence>
<evidence type="ECO:0000256" key="1">
    <source>
        <dbReference type="ARBA" id="ARBA00004651"/>
    </source>
</evidence>
<evidence type="ECO:0000256" key="2">
    <source>
        <dbReference type="ARBA" id="ARBA00022448"/>
    </source>
</evidence>
<dbReference type="InterPro" id="IPR039421">
    <property type="entry name" value="Type_1_exporter"/>
</dbReference>
<gene>
    <name evidence="13" type="ORF">EL26_14440</name>
</gene>
<keyword evidence="8 10" id="KW-1133">Transmembrane helix</keyword>
<dbReference type="GO" id="GO:0015421">
    <property type="term" value="F:ABC-type oligopeptide transporter activity"/>
    <property type="evidence" value="ECO:0007669"/>
    <property type="project" value="TreeGrafter"/>
</dbReference>
<keyword evidence="6" id="KW-0788">Thiol protease</keyword>
<dbReference type="PROSITE" id="PS50893">
    <property type="entry name" value="ABC_TRANSPORTER_2"/>
    <property type="match status" value="1"/>
</dbReference>
<dbReference type="PANTHER" id="PTHR43394:SF1">
    <property type="entry name" value="ATP-BINDING CASSETTE SUB-FAMILY B MEMBER 10, MITOCHONDRIAL"/>
    <property type="match status" value="1"/>
</dbReference>
<dbReference type="AlphaFoldDB" id="A0A074LKC0"/>
<evidence type="ECO:0000256" key="7">
    <source>
        <dbReference type="ARBA" id="ARBA00022840"/>
    </source>
</evidence>
<keyword evidence="14" id="KW-1185">Reference proteome</keyword>
<evidence type="ECO:0000256" key="3">
    <source>
        <dbReference type="ARBA" id="ARBA00022475"/>
    </source>
</evidence>
<dbReference type="SUPFAM" id="SSF52540">
    <property type="entry name" value="P-loop containing nucleoside triphosphate hydrolases"/>
    <property type="match status" value="1"/>
</dbReference>
<keyword evidence="9 10" id="KW-0472">Membrane</keyword>
<dbReference type="RefSeq" id="WP_038089855.1">
    <property type="nucleotide sequence ID" value="NZ_JMIR01000020.1"/>
</dbReference>
<feature type="transmembrane region" description="Helical" evidence="10">
    <location>
        <begin position="239"/>
        <end position="260"/>
    </location>
</feature>
<protein>
    <submittedName>
        <fullName evidence="13">Helicase</fullName>
    </submittedName>
</protein>
<dbReference type="OrthoDB" id="1240423at2"/>
<feature type="transmembrane region" description="Helical" evidence="10">
    <location>
        <begin position="62"/>
        <end position="83"/>
    </location>
</feature>
<keyword evidence="13" id="KW-0347">Helicase</keyword>
<keyword evidence="6" id="KW-0378">Hydrolase</keyword>
<comment type="caution">
    <text evidence="13">The sequence shown here is derived from an EMBL/GenBank/DDBJ whole genome shotgun (WGS) entry which is preliminary data.</text>
</comment>
<dbReference type="InterPro" id="IPR027417">
    <property type="entry name" value="P-loop_NTPase"/>
</dbReference>
<dbReference type="Pfam" id="PF00005">
    <property type="entry name" value="ABC_tran"/>
    <property type="match status" value="1"/>
</dbReference>
<dbReference type="Proteomes" id="UP000027931">
    <property type="component" value="Unassembled WGS sequence"/>
</dbReference>
<dbReference type="PANTHER" id="PTHR43394">
    <property type="entry name" value="ATP-DEPENDENT PERMEASE MDL1, MITOCHONDRIAL"/>
    <property type="match status" value="1"/>
</dbReference>
<dbReference type="STRING" id="1157490.EL26_14440"/>
<comment type="subcellular location">
    <subcellularLocation>
        <location evidence="1">Cell membrane</location>
        <topology evidence="1">Multi-pass membrane protein</topology>
    </subcellularLocation>
</comment>
<dbReference type="PROSITE" id="PS50929">
    <property type="entry name" value="ABC_TM1F"/>
    <property type="match status" value="1"/>
</dbReference>
<dbReference type="InterPro" id="IPR003439">
    <property type="entry name" value="ABC_transporter-like_ATP-bd"/>
</dbReference>
<dbReference type="GO" id="GO:0016887">
    <property type="term" value="F:ATP hydrolysis activity"/>
    <property type="evidence" value="ECO:0007669"/>
    <property type="project" value="InterPro"/>
</dbReference>
<dbReference type="CDD" id="cd07346">
    <property type="entry name" value="ABC_6TM_exporters"/>
    <property type="match status" value="1"/>
</dbReference>
<evidence type="ECO:0000313" key="13">
    <source>
        <dbReference type="EMBL" id="KEO82581.1"/>
    </source>
</evidence>
<feature type="transmembrane region" description="Helical" evidence="10">
    <location>
        <begin position="266"/>
        <end position="286"/>
    </location>
</feature>
<name>A0A074LKC0_9BACL</name>
<dbReference type="Gene3D" id="1.20.1560.10">
    <property type="entry name" value="ABC transporter type 1, transmembrane domain"/>
    <property type="match status" value="1"/>
</dbReference>
<keyword evidence="2" id="KW-0813">Transport</keyword>